<dbReference type="AlphaFoldDB" id="A0A951QFJ8"/>
<proteinExistence type="predicted"/>
<protein>
    <submittedName>
        <fullName evidence="1">Helix-turn-helix domain-containing protein</fullName>
    </submittedName>
</protein>
<sequence>MDHRESLNFVISTFKLKAVDLAQRSGVDPYQLSRFRNGRIDFLSHTLFKVVDALSYEQRAVFYGLMQGSDCKETQHEINEGEKYECHGSIPPG</sequence>
<organism evidence="1 2">
    <name type="scientific">Drouetiella hepatica Uher 2000/2452</name>
    <dbReference type="NCBI Taxonomy" id="904376"/>
    <lineage>
        <taxon>Bacteria</taxon>
        <taxon>Bacillati</taxon>
        <taxon>Cyanobacteriota</taxon>
        <taxon>Cyanophyceae</taxon>
        <taxon>Oculatellales</taxon>
        <taxon>Oculatellaceae</taxon>
        <taxon>Drouetiella</taxon>
    </lineage>
</organism>
<gene>
    <name evidence="1" type="ORF">KME15_20205</name>
</gene>
<name>A0A951QFJ8_9CYAN</name>
<evidence type="ECO:0000313" key="1">
    <source>
        <dbReference type="EMBL" id="MBW4661006.1"/>
    </source>
</evidence>
<evidence type="ECO:0000313" key="2">
    <source>
        <dbReference type="Proteomes" id="UP000757435"/>
    </source>
</evidence>
<dbReference type="SUPFAM" id="SSF47413">
    <property type="entry name" value="lambda repressor-like DNA-binding domains"/>
    <property type="match status" value="1"/>
</dbReference>
<reference evidence="1" key="1">
    <citation type="submission" date="2021-05" db="EMBL/GenBank/DDBJ databases">
        <authorList>
            <person name="Pietrasiak N."/>
            <person name="Ward R."/>
            <person name="Stajich J.E."/>
            <person name="Kurbessoian T."/>
        </authorList>
    </citation>
    <scope>NUCLEOTIDE SEQUENCE</scope>
    <source>
        <strain evidence="1">UHER 2000/2452</strain>
    </source>
</reference>
<accession>A0A951QFJ8</accession>
<dbReference type="Proteomes" id="UP000757435">
    <property type="component" value="Unassembled WGS sequence"/>
</dbReference>
<dbReference type="GO" id="GO:0003677">
    <property type="term" value="F:DNA binding"/>
    <property type="evidence" value="ECO:0007669"/>
    <property type="project" value="InterPro"/>
</dbReference>
<dbReference type="InterPro" id="IPR010982">
    <property type="entry name" value="Lambda_DNA-bd_dom_sf"/>
</dbReference>
<dbReference type="CDD" id="cd00093">
    <property type="entry name" value="HTH_XRE"/>
    <property type="match status" value="1"/>
</dbReference>
<dbReference type="InterPro" id="IPR001387">
    <property type="entry name" value="Cro/C1-type_HTH"/>
</dbReference>
<reference evidence="1" key="2">
    <citation type="journal article" date="2022" name="Microbiol. Resour. Announc.">
        <title>Metagenome Sequencing to Explore Phylogenomics of Terrestrial Cyanobacteria.</title>
        <authorList>
            <person name="Ward R.D."/>
            <person name="Stajich J.E."/>
            <person name="Johansen J.R."/>
            <person name="Huntemann M."/>
            <person name="Clum A."/>
            <person name="Foster B."/>
            <person name="Foster B."/>
            <person name="Roux S."/>
            <person name="Palaniappan K."/>
            <person name="Varghese N."/>
            <person name="Mukherjee S."/>
            <person name="Reddy T.B.K."/>
            <person name="Daum C."/>
            <person name="Copeland A."/>
            <person name="Chen I.A."/>
            <person name="Ivanova N.N."/>
            <person name="Kyrpides N.C."/>
            <person name="Shapiro N."/>
            <person name="Eloe-Fadrosh E.A."/>
            <person name="Pietrasiak N."/>
        </authorList>
    </citation>
    <scope>NUCLEOTIDE SEQUENCE</scope>
    <source>
        <strain evidence="1">UHER 2000/2452</strain>
    </source>
</reference>
<dbReference type="EMBL" id="JAHHHD010000028">
    <property type="protein sequence ID" value="MBW4661006.1"/>
    <property type="molecule type" value="Genomic_DNA"/>
</dbReference>
<comment type="caution">
    <text evidence="1">The sequence shown here is derived from an EMBL/GenBank/DDBJ whole genome shotgun (WGS) entry which is preliminary data.</text>
</comment>